<dbReference type="EMBL" id="OMOF01000351">
    <property type="protein sequence ID" value="SPF48433.1"/>
    <property type="molecule type" value="Genomic_DNA"/>
</dbReference>
<organism evidence="1 2">
    <name type="scientific">Candidatus Desulfosporosinus infrequens</name>
    <dbReference type="NCBI Taxonomy" id="2043169"/>
    <lineage>
        <taxon>Bacteria</taxon>
        <taxon>Bacillati</taxon>
        <taxon>Bacillota</taxon>
        <taxon>Clostridia</taxon>
        <taxon>Eubacteriales</taxon>
        <taxon>Desulfitobacteriaceae</taxon>
        <taxon>Desulfosporosinus</taxon>
    </lineage>
</organism>
<gene>
    <name evidence="1" type="ORF">SBF1_4140017</name>
</gene>
<evidence type="ECO:0008006" key="3">
    <source>
        <dbReference type="Google" id="ProtNLM"/>
    </source>
</evidence>
<name>A0A2U3L944_9FIRM</name>
<proteinExistence type="predicted"/>
<protein>
    <recommendedName>
        <fullName evidence="3">BppU N-terminal domain-containing protein</fullName>
    </recommendedName>
</protein>
<dbReference type="Proteomes" id="UP000238916">
    <property type="component" value="Unassembled WGS sequence"/>
</dbReference>
<evidence type="ECO:0000313" key="2">
    <source>
        <dbReference type="Proteomes" id="UP000238916"/>
    </source>
</evidence>
<accession>A0A2U3L944</accession>
<dbReference type="AlphaFoldDB" id="A0A2U3L944"/>
<evidence type="ECO:0000313" key="1">
    <source>
        <dbReference type="EMBL" id="SPF48433.1"/>
    </source>
</evidence>
<reference evidence="2" key="1">
    <citation type="submission" date="2018-02" db="EMBL/GenBank/DDBJ databases">
        <authorList>
            <person name="Hausmann B."/>
        </authorList>
    </citation>
    <scope>NUCLEOTIDE SEQUENCE [LARGE SCALE GENOMIC DNA]</scope>
    <source>
        <strain evidence="2">Peat soil MAG SbF1</strain>
    </source>
</reference>
<sequence>MPHIYRGDTLQIPMTATSPSGTPIDFTGSTVEFELNFPTPITQSTSGVVIDTSVLGSINVTVDKSLTLVPPTVYKCSLSVIFADGTRKTYYSLNMVVEGVT</sequence>